<dbReference type="RefSeq" id="WP_073572662.1">
    <property type="nucleotide sequence ID" value="NZ_FRXN01000004.1"/>
</dbReference>
<dbReference type="AlphaFoldDB" id="A0A1M7ZG21"/>
<name>A0A1M7ZG21_9BACT</name>
<dbReference type="OrthoDB" id="1435962at2"/>
<protein>
    <recommendedName>
        <fullName evidence="3">DUF4145 domain-containing protein</fullName>
    </recommendedName>
</protein>
<reference evidence="2" key="1">
    <citation type="submission" date="2016-12" db="EMBL/GenBank/DDBJ databases">
        <authorList>
            <person name="Varghese N."/>
            <person name="Submissions S."/>
        </authorList>
    </citation>
    <scope>NUCLEOTIDE SEQUENCE [LARGE SCALE GENOMIC DNA]</scope>
    <source>
        <strain evidence="2">DSM 25035</strain>
    </source>
</reference>
<evidence type="ECO:0000313" key="1">
    <source>
        <dbReference type="EMBL" id="SHO63865.1"/>
    </source>
</evidence>
<gene>
    <name evidence="1" type="ORF">SAMN04488108_3031</name>
</gene>
<accession>A0A1M7ZG21</accession>
<keyword evidence="2" id="KW-1185">Reference proteome</keyword>
<dbReference type="EMBL" id="FRXN01000004">
    <property type="protein sequence ID" value="SHO63865.1"/>
    <property type="molecule type" value="Genomic_DNA"/>
</dbReference>
<sequence length="220" mass="25173">MDKTKERLLSKVDFLLERGQNITRNYQGNGHERYAPSLLFSEFKSSSLSFIATIFGVESVYYHQFEIEVRSSYYYNVDSAIGILTAIKNEIETGWLISFKKLVEADVFSDFMEMAEHLLKGNYKDPSAVLIGSVLEEHLRTLCKENSILISEDKNGDLVPKKASRLNDELAKNGIYNKLVQKSVTAWLDLRNNAAHGHFGQYDIDQVKIMYQGVLQFLNK</sequence>
<dbReference type="Proteomes" id="UP000184609">
    <property type="component" value="Unassembled WGS sequence"/>
</dbReference>
<evidence type="ECO:0008006" key="3">
    <source>
        <dbReference type="Google" id="ProtNLM"/>
    </source>
</evidence>
<evidence type="ECO:0000313" key="2">
    <source>
        <dbReference type="Proteomes" id="UP000184609"/>
    </source>
</evidence>
<proteinExistence type="predicted"/>
<organism evidence="1 2">
    <name type="scientific">Algoriphagus zhangzhouensis</name>
    <dbReference type="NCBI Taxonomy" id="1073327"/>
    <lineage>
        <taxon>Bacteria</taxon>
        <taxon>Pseudomonadati</taxon>
        <taxon>Bacteroidota</taxon>
        <taxon>Cytophagia</taxon>
        <taxon>Cytophagales</taxon>
        <taxon>Cyclobacteriaceae</taxon>
        <taxon>Algoriphagus</taxon>
    </lineage>
</organism>